<evidence type="ECO:0000313" key="19">
    <source>
        <dbReference type="Proteomes" id="UP001174909"/>
    </source>
</evidence>
<sequence length="583" mass="63807">MRIVLGKFGGLSRLVIPAKWSASVLRERRAFTTAYSSDQQPRTEGATDKPLVDTFGRLHDYLRISLTERCNLRCQYCMPAEGVVLSPQQELLSLPELGRLVTVFAGLGVRKIRLTGGEPLVRRDLEDIIATLTGIHGIQSVQMTTNGVTLARRLPRLQEAGLEGVNISLDTLQEAKFQFITRRKGLEKVVQSIERAVGLGLPHVKVNCVVMKGLNDDELLDFVQLTEKLPVHVRFIEYMPFSGNRWSFQKFLAYREMMGVVFGAWPELTKIEDAANDTAKSYKVPGFAGTIGFIASMTNHFCSSCNRLRITADGNLKVCLFGNAEVSLRDALRGGASDDDITELIAGAVSRKKRQHAGMFNLSKMKNRPMILIDSPPPSPPSFPFSPNSLASSSLLVPSAAKLTNQIHFLRTLSSLSHISDSGRAKMVDVTRKPVTNRWAVASGKIFLSPEAMELVNDDTRSKKGSVLGVAEIAAVMAAKKTSDIVPLCHSLPLSHVGVVWDIRPSEGCVVATVTAKTEGRTGVEMEALLGATVALVTVFDMTKSVSHKHIISEVKVEEKGGGKSGHTHFHQGPRPFSKDNRQ</sequence>
<feature type="domain" description="Radical SAM core" evidence="17">
    <location>
        <begin position="54"/>
        <end position="267"/>
    </location>
</feature>
<dbReference type="NCBIfam" id="NF006870">
    <property type="entry name" value="PRK09364.1"/>
    <property type="match status" value="1"/>
</dbReference>
<dbReference type="NCBIfam" id="TIGR02666">
    <property type="entry name" value="moaA"/>
    <property type="match status" value="1"/>
</dbReference>
<dbReference type="GO" id="GO:0051539">
    <property type="term" value="F:4 iron, 4 sulfur cluster binding"/>
    <property type="evidence" value="ECO:0007669"/>
    <property type="project" value="UniProtKB-KW"/>
</dbReference>
<comment type="cofactor">
    <cofactor evidence="2">
        <name>[4Fe-4S] cluster</name>
        <dbReference type="ChEBI" id="CHEBI:49883"/>
    </cofactor>
</comment>
<dbReference type="SFLD" id="SFLDS00029">
    <property type="entry name" value="Radical_SAM"/>
    <property type="match status" value="1"/>
</dbReference>
<keyword evidence="8" id="KW-0479">Metal-binding</keyword>
<comment type="catalytic activity">
    <reaction evidence="1">
        <text>(8S)-3',8-cyclo-7,8-dihydroguanosine 5'-triphosphate = cyclic pyranopterin phosphate + diphosphate</text>
        <dbReference type="Rhea" id="RHEA:49580"/>
        <dbReference type="ChEBI" id="CHEBI:33019"/>
        <dbReference type="ChEBI" id="CHEBI:59648"/>
        <dbReference type="ChEBI" id="CHEBI:131766"/>
        <dbReference type="EC" id="4.6.1.17"/>
    </reaction>
</comment>
<dbReference type="InterPro" id="IPR000385">
    <property type="entry name" value="MoaA_NifB_PqqE_Fe-S-bd_CS"/>
</dbReference>
<evidence type="ECO:0000256" key="13">
    <source>
        <dbReference type="ARBA" id="ARBA00023150"/>
    </source>
</evidence>
<evidence type="ECO:0000256" key="1">
    <source>
        <dbReference type="ARBA" id="ARBA00001637"/>
    </source>
</evidence>
<evidence type="ECO:0000256" key="9">
    <source>
        <dbReference type="ARBA" id="ARBA00022741"/>
    </source>
</evidence>
<dbReference type="InterPro" id="IPR040064">
    <property type="entry name" value="MoaA-like"/>
</dbReference>
<proteinExistence type="inferred from homology"/>
<comment type="similarity">
    <text evidence="4">In the C-terminal section; belongs to the MoaC family.</text>
</comment>
<dbReference type="Gene3D" id="3.20.20.70">
    <property type="entry name" value="Aldolase class I"/>
    <property type="match status" value="1"/>
</dbReference>
<comment type="catalytic activity">
    <reaction evidence="15">
        <text>GTP + AH2 + S-adenosyl-L-methionine = (8S)-3',8-cyclo-7,8-dihydroguanosine 5'-triphosphate + 5'-deoxyadenosine + L-methionine + A + H(+)</text>
        <dbReference type="Rhea" id="RHEA:49576"/>
        <dbReference type="ChEBI" id="CHEBI:13193"/>
        <dbReference type="ChEBI" id="CHEBI:15378"/>
        <dbReference type="ChEBI" id="CHEBI:17319"/>
        <dbReference type="ChEBI" id="CHEBI:17499"/>
        <dbReference type="ChEBI" id="CHEBI:37565"/>
        <dbReference type="ChEBI" id="CHEBI:57844"/>
        <dbReference type="ChEBI" id="CHEBI:59789"/>
        <dbReference type="ChEBI" id="CHEBI:131766"/>
        <dbReference type="EC" id="4.1.99.22"/>
    </reaction>
</comment>
<accession>A0AA35TIV6</accession>
<evidence type="ECO:0000256" key="16">
    <source>
        <dbReference type="SAM" id="MobiDB-lite"/>
    </source>
</evidence>
<dbReference type="GO" id="GO:0006777">
    <property type="term" value="P:Mo-molybdopterin cofactor biosynthetic process"/>
    <property type="evidence" value="ECO:0007669"/>
    <property type="project" value="UniProtKB-KW"/>
</dbReference>
<dbReference type="Pfam" id="PF01967">
    <property type="entry name" value="MoaC"/>
    <property type="match status" value="1"/>
</dbReference>
<dbReference type="CDD" id="cd01420">
    <property type="entry name" value="MoaC_PE"/>
    <property type="match status" value="1"/>
</dbReference>
<dbReference type="Pfam" id="PF04055">
    <property type="entry name" value="Radical_SAM"/>
    <property type="match status" value="1"/>
</dbReference>
<dbReference type="NCBIfam" id="TIGR00581">
    <property type="entry name" value="moaC"/>
    <property type="match status" value="1"/>
</dbReference>
<evidence type="ECO:0000256" key="7">
    <source>
        <dbReference type="ARBA" id="ARBA00022691"/>
    </source>
</evidence>
<evidence type="ECO:0000256" key="15">
    <source>
        <dbReference type="ARBA" id="ARBA00048697"/>
    </source>
</evidence>
<dbReference type="PROSITE" id="PS51918">
    <property type="entry name" value="RADICAL_SAM"/>
    <property type="match status" value="1"/>
</dbReference>
<dbReference type="EMBL" id="CASHTH010003728">
    <property type="protein sequence ID" value="CAI8048423.1"/>
    <property type="molecule type" value="Genomic_DNA"/>
</dbReference>
<evidence type="ECO:0000256" key="2">
    <source>
        <dbReference type="ARBA" id="ARBA00001966"/>
    </source>
</evidence>
<name>A0AA35TIV6_GEOBA</name>
<keyword evidence="13" id="KW-0501">Molybdenum cofactor biosynthesis</keyword>
<dbReference type="SUPFAM" id="SSF102114">
    <property type="entry name" value="Radical SAM enzymes"/>
    <property type="match status" value="1"/>
</dbReference>
<dbReference type="GO" id="GO:0005525">
    <property type="term" value="F:GTP binding"/>
    <property type="evidence" value="ECO:0007669"/>
    <property type="project" value="UniProtKB-KW"/>
</dbReference>
<evidence type="ECO:0000256" key="6">
    <source>
        <dbReference type="ARBA" id="ARBA00022485"/>
    </source>
</evidence>
<dbReference type="AlphaFoldDB" id="A0AA35TIV6"/>
<dbReference type="InterPro" id="IPR007197">
    <property type="entry name" value="rSAM"/>
</dbReference>
<dbReference type="InterPro" id="IPR006638">
    <property type="entry name" value="Elp3/MiaA/NifB-like_rSAM"/>
</dbReference>
<evidence type="ECO:0000256" key="12">
    <source>
        <dbReference type="ARBA" id="ARBA00023134"/>
    </source>
</evidence>
<evidence type="ECO:0000256" key="14">
    <source>
        <dbReference type="ARBA" id="ARBA00023239"/>
    </source>
</evidence>
<dbReference type="CDD" id="cd01335">
    <property type="entry name" value="Radical_SAM"/>
    <property type="match status" value="1"/>
</dbReference>
<dbReference type="SMART" id="SM00729">
    <property type="entry name" value="Elp3"/>
    <property type="match status" value="1"/>
</dbReference>
<dbReference type="PANTHER" id="PTHR22960">
    <property type="entry name" value="MOLYBDOPTERIN COFACTOR SYNTHESIS PROTEIN A"/>
    <property type="match status" value="1"/>
</dbReference>
<reference evidence="18" key="1">
    <citation type="submission" date="2023-03" db="EMBL/GenBank/DDBJ databases">
        <authorList>
            <person name="Steffen K."/>
            <person name="Cardenas P."/>
        </authorList>
    </citation>
    <scope>NUCLEOTIDE SEQUENCE</scope>
</reference>
<dbReference type="SUPFAM" id="SSF55040">
    <property type="entry name" value="Molybdenum cofactor biosynthesis protein C, MoaC"/>
    <property type="match status" value="1"/>
</dbReference>
<evidence type="ECO:0000256" key="8">
    <source>
        <dbReference type="ARBA" id="ARBA00022723"/>
    </source>
</evidence>
<dbReference type="InterPro" id="IPR002820">
    <property type="entry name" value="Mopterin_CF_biosynth-C_dom"/>
</dbReference>
<dbReference type="GO" id="GO:0061798">
    <property type="term" value="F:GTP 3',8'-cyclase activity"/>
    <property type="evidence" value="ECO:0007669"/>
    <property type="project" value="UniProtKB-EC"/>
</dbReference>
<keyword evidence="12" id="KW-0342">GTP-binding</keyword>
<dbReference type="PROSITE" id="PS01305">
    <property type="entry name" value="MOAA_NIFB_PQQE"/>
    <property type="match status" value="1"/>
</dbReference>
<feature type="region of interest" description="Disordered" evidence="16">
    <location>
        <begin position="558"/>
        <end position="583"/>
    </location>
</feature>
<dbReference type="Gene3D" id="3.30.70.640">
    <property type="entry name" value="Molybdopterin cofactor biosynthesis C (MoaC) domain"/>
    <property type="match status" value="1"/>
</dbReference>
<organism evidence="18 19">
    <name type="scientific">Geodia barretti</name>
    <name type="common">Barrett's horny sponge</name>
    <dbReference type="NCBI Taxonomy" id="519541"/>
    <lineage>
        <taxon>Eukaryota</taxon>
        <taxon>Metazoa</taxon>
        <taxon>Porifera</taxon>
        <taxon>Demospongiae</taxon>
        <taxon>Heteroscleromorpha</taxon>
        <taxon>Tetractinellida</taxon>
        <taxon>Astrophorina</taxon>
        <taxon>Geodiidae</taxon>
        <taxon>Geodia</taxon>
    </lineage>
</organism>
<dbReference type="InterPro" id="IPR047594">
    <property type="entry name" value="MoaC_bact/euk"/>
</dbReference>
<dbReference type="InterPro" id="IPR013483">
    <property type="entry name" value="MoaA"/>
</dbReference>
<dbReference type="SFLD" id="SFLDG01067">
    <property type="entry name" value="SPASM/twitch_domain_containing"/>
    <property type="match status" value="1"/>
</dbReference>
<dbReference type="SFLD" id="SFLDG01386">
    <property type="entry name" value="main_SPASM_domain-containing"/>
    <property type="match status" value="1"/>
</dbReference>
<dbReference type="PANTHER" id="PTHR22960:SF0">
    <property type="entry name" value="MOLYBDENUM COFACTOR BIOSYNTHESIS PROTEIN 1"/>
    <property type="match status" value="1"/>
</dbReference>
<dbReference type="HAMAP" id="MF_01225_B">
    <property type="entry name" value="MoaA_B"/>
    <property type="match status" value="1"/>
</dbReference>
<evidence type="ECO:0000256" key="4">
    <source>
        <dbReference type="ARBA" id="ARBA00008484"/>
    </source>
</evidence>
<dbReference type="GO" id="GO:0046872">
    <property type="term" value="F:metal ion binding"/>
    <property type="evidence" value="ECO:0007669"/>
    <property type="project" value="UniProtKB-KW"/>
</dbReference>
<dbReference type="InterPro" id="IPR023045">
    <property type="entry name" value="MoaC"/>
</dbReference>
<keyword evidence="11" id="KW-0411">Iron-sulfur</keyword>
<dbReference type="SFLD" id="SFLDG01383">
    <property type="entry name" value="cyclic_pyranopterin_phosphate"/>
    <property type="match status" value="1"/>
</dbReference>
<keyword evidence="6" id="KW-0004">4Fe-4S</keyword>
<evidence type="ECO:0000256" key="5">
    <source>
        <dbReference type="ARBA" id="ARBA00009862"/>
    </source>
</evidence>
<dbReference type="InterPro" id="IPR013785">
    <property type="entry name" value="Aldolase_TIM"/>
</dbReference>
<dbReference type="CDD" id="cd21117">
    <property type="entry name" value="Twitch_MoaA"/>
    <property type="match status" value="1"/>
</dbReference>
<evidence type="ECO:0000256" key="11">
    <source>
        <dbReference type="ARBA" id="ARBA00023014"/>
    </source>
</evidence>
<dbReference type="InterPro" id="IPR010505">
    <property type="entry name" value="MoaA_twitch"/>
</dbReference>
<dbReference type="InterPro" id="IPR058240">
    <property type="entry name" value="rSAM_sf"/>
</dbReference>
<keyword evidence="19" id="KW-1185">Reference proteome</keyword>
<dbReference type="Proteomes" id="UP001174909">
    <property type="component" value="Unassembled WGS sequence"/>
</dbReference>
<evidence type="ECO:0000313" key="18">
    <source>
        <dbReference type="EMBL" id="CAI8048423.1"/>
    </source>
</evidence>
<gene>
    <name evidence="18" type="ORF">GBAR_LOCUS26714</name>
</gene>
<dbReference type="InterPro" id="IPR050105">
    <property type="entry name" value="MoCo_biosynth_MoaA/MoaC"/>
</dbReference>
<keyword evidence="9" id="KW-0547">Nucleotide-binding</keyword>
<dbReference type="Pfam" id="PF06463">
    <property type="entry name" value="Mob_synth_C"/>
    <property type="match status" value="1"/>
</dbReference>
<dbReference type="NCBIfam" id="NF001199">
    <property type="entry name" value="PRK00164.2-1"/>
    <property type="match status" value="1"/>
</dbReference>
<evidence type="ECO:0000256" key="3">
    <source>
        <dbReference type="ARBA" id="ARBA00005046"/>
    </source>
</evidence>
<keyword evidence="7" id="KW-0949">S-adenosyl-L-methionine</keyword>
<evidence type="ECO:0000259" key="17">
    <source>
        <dbReference type="PROSITE" id="PS51918"/>
    </source>
</evidence>
<dbReference type="GO" id="GO:0061799">
    <property type="term" value="F:cyclic pyranopterin monophosphate synthase activity"/>
    <property type="evidence" value="ECO:0007669"/>
    <property type="project" value="UniProtKB-EC"/>
</dbReference>
<keyword evidence="10" id="KW-0408">Iron</keyword>
<keyword evidence="14" id="KW-0456">Lyase</keyword>
<protein>
    <submittedName>
        <fullName evidence="18">Molybdenum cofactor biosynthesis protein 1</fullName>
    </submittedName>
</protein>
<dbReference type="InterPro" id="IPR036522">
    <property type="entry name" value="MoaC_sf"/>
</dbReference>
<evidence type="ECO:0000256" key="10">
    <source>
        <dbReference type="ARBA" id="ARBA00023004"/>
    </source>
</evidence>
<comment type="caution">
    <text evidence="18">The sequence shown here is derived from an EMBL/GenBank/DDBJ whole genome shotgun (WGS) entry which is preliminary data.</text>
</comment>
<comment type="similarity">
    <text evidence="5">In the N-terminal section; belongs to the radical SAM superfamily. MoaA family.</text>
</comment>
<comment type="pathway">
    <text evidence="3">Cofactor biosynthesis; molybdopterin biosynthesis.</text>
</comment>